<reference evidence="4 5" key="1">
    <citation type="submission" date="2019-01" db="EMBL/GenBank/DDBJ databases">
        <title>Filimonas sp. strain TTM-71.</title>
        <authorList>
            <person name="Chen W.-M."/>
        </authorList>
    </citation>
    <scope>NUCLEOTIDE SEQUENCE [LARGE SCALE GENOMIC DNA]</scope>
    <source>
        <strain evidence="4 5">TTM-71</strain>
    </source>
</reference>
<protein>
    <submittedName>
        <fullName evidence="4">O-methyltransferase</fullName>
    </submittedName>
</protein>
<evidence type="ECO:0000256" key="1">
    <source>
        <dbReference type="ARBA" id="ARBA00022603"/>
    </source>
</evidence>
<dbReference type="Pfam" id="PF01596">
    <property type="entry name" value="Methyltransf_3"/>
    <property type="match status" value="1"/>
</dbReference>
<comment type="caution">
    <text evidence="4">The sequence shown here is derived from an EMBL/GenBank/DDBJ whole genome shotgun (WGS) entry which is preliminary data.</text>
</comment>
<evidence type="ECO:0000313" key="5">
    <source>
        <dbReference type="Proteomes" id="UP000290545"/>
    </source>
</evidence>
<keyword evidence="5" id="KW-1185">Reference proteome</keyword>
<dbReference type="AlphaFoldDB" id="A0A4V1M9T9"/>
<dbReference type="InterPro" id="IPR029063">
    <property type="entry name" value="SAM-dependent_MTases_sf"/>
</dbReference>
<evidence type="ECO:0000256" key="2">
    <source>
        <dbReference type="ARBA" id="ARBA00022679"/>
    </source>
</evidence>
<keyword evidence="1 4" id="KW-0489">Methyltransferase</keyword>
<dbReference type="RefSeq" id="WP_129003553.1">
    <property type="nucleotide sequence ID" value="NZ_SDHZ01000002.1"/>
</dbReference>
<evidence type="ECO:0000256" key="3">
    <source>
        <dbReference type="ARBA" id="ARBA00022691"/>
    </source>
</evidence>
<evidence type="ECO:0000313" key="4">
    <source>
        <dbReference type="EMBL" id="RXK82834.1"/>
    </source>
</evidence>
<organism evidence="4 5">
    <name type="scientific">Filimonas effusa</name>
    <dbReference type="NCBI Taxonomy" id="2508721"/>
    <lineage>
        <taxon>Bacteria</taxon>
        <taxon>Pseudomonadati</taxon>
        <taxon>Bacteroidota</taxon>
        <taxon>Chitinophagia</taxon>
        <taxon>Chitinophagales</taxon>
        <taxon>Chitinophagaceae</taxon>
        <taxon>Filimonas</taxon>
    </lineage>
</organism>
<proteinExistence type="predicted"/>
<dbReference type="OrthoDB" id="9799672at2"/>
<dbReference type="GO" id="GO:0032259">
    <property type="term" value="P:methylation"/>
    <property type="evidence" value="ECO:0007669"/>
    <property type="project" value="UniProtKB-KW"/>
</dbReference>
<dbReference type="Gene3D" id="3.40.50.150">
    <property type="entry name" value="Vaccinia Virus protein VP39"/>
    <property type="match status" value="1"/>
</dbReference>
<dbReference type="PANTHER" id="PTHR10509:SF14">
    <property type="entry name" value="CAFFEOYL-COA O-METHYLTRANSFERASE 3-RELATED"/>
    <property type="match status" value="1"/>
</dbReference>
<gene>
    <name evidence="4" type="ORF">ESB13_11900</name>
</gene>
<dbReference type="GO" id="GO:0008757">
    <property type="term" value="F:S-adenosylmethionine-dependent methyltransferase activity"/>
    <property type="evidence" value="ECO:0007669"/>
    <property type="project" value="TreeGrafter"/>
</dbReference>
<dbReference type="PROSITE" id="PS51682">
    <property type="entry name" value="SAM_OMT_I"/>
    <property type="match status" value="1"/>
</dbReference>
<dbReference type="InterPro" id="IPR050362">
    <property type="entry name" value="Cation-dep_OMT"/>
</dbReference>
<dbReference type="GO" id="GO:0008171">
    <property type="term" value="F:O-methyltransferase activity"/>
    <property type="evidence" value="ECO:0007669"/>
    <property type="project" value="InterPro"/>
</dbReference>
<dbReference type="PANTHER" id="PTHR10509">
    <property type="entry name" value="O-METHYLTRANSFERASE-RELATED"/>
    <property type="match status" value="1"/>
</dbReference>
<keyword evidence="2 4" id="KW-0808">Transferase</keyword>
<sequence>MNPVLVHPDAENYAGSHTSPEDAVLQKINAATYAGHAQPHMLSGHVQGRLLEMLSKMLRPRQILEIGSFTGYSAVCLAKGLQEGGQLHTIELREADATTSRENFRLANMQNLITLHTGNALDIIPALPYTWDLVFIDADKVNYIAYYEMVLPRLEQGGIIIADNVLFHGQVLQEPLKGKNAKAIDAFNKHVREDIRTEQVFLTVRDGLMLVRKK</sequence>
<keyword evidence="3" id="KW-0949">S-adenosyl-L-methionine</keyword>
<accession>A0A4V1M9T9</accession>
<dbReference type="EMBL" id="SDHZ01000002">
    <property type="protein sequence ID" value="RXK82834.1"/>
    <property type="molecule type" value="Genomic_DNA"/>
</dbReference>
<name>A0A4V1M9T9_9BACT</name>
<dbReference type="Proteomes" id="UP000290545">
    <property type="component" value="Unassembled WGS sequence"/>
</dbReference>
<dbReference type="InterPro" id="IPR002935">
    <property type="entry name" value="SAM_O-MeTrfase"/>
</dbReference>
<dbReference type="SUPFAM" id="SSF53335">
    <property type="entry name" value="S-adenosyl-L-methionine-dependent methyltransferases"/>
    <property type="match status" value="1"/>
</dbReference>
<dbReference type="CDD" id="cd02440">
    <property type="entry name" value="AdoMet_MTases"/>
    <property type="match status" value="1"/>
</dbReference>